<dbReference type="Pfam" id="PF11790">
    <property type="entry name" value="Glyco_hydro_cc"/>
    <property type="match status" value="1"/>
</dbReference>
<sequence length="283" mass="30071">LLSLLVLTLSIPPTSATASSKRGLVYVADTKHPTDDNIWVTSSSDLTWYYNYGSTPTQAFVHSSLSFVPMLWGATDSTPADTTFLTTVTNLITSGTTITHALGFNEPDGTTSTGGSALAADVAAAAWIANLEPLRANHNVSLGAPAVTGSPDGFVWLQNFFTACAGKCNPDFVPVHWYGDFEGLASHLGQVMATYPNMSVWVTEFALPNAGLQDTQSFYNESMAYLDRLENVTHYSYFGSFRSSVSNVGPNVAMLNQKGKLTDIGSWYLGGVATDVKPGAGAA</sequence>
<dbReference type="InterPro" id="IPR024655">
    <property type="entry name" value="Asl1_glyco_hydro_catalytic"/>
</dbReference>
<keyword evidence="3" id="KW-0378">Hydrolase</keyword>
<organism evidence="3 4">
    <name type="scientific">Saccharata proteae CBS 121410</name>
    <dbReference type="NCBI Taxonomy" id="1314787"/>
    <lineage>
        <taxon>Eukaryota</taxon>
        <taxon>Fungi</taxon>
        <taxon>Dikarya</taxon>
        <taxon>Ascomycota</taxon>
        <taxon>Pezizomycotina</taxon>
        <taxon>Dothideomycetes</taxon>
        <taxon>Dothideomycetes incertae sedis</taxon>
        <taxon>Botryosphaeriales</taxon>
        <taxon>Saccharataceae</taxon>
        <taxon>Saccharata</taxon>
    </lineage>
</organism>
<dbReference type="GO" id="GO:0009277">
    <property type="term" value="C:fungal-type cell wall"/>
    <property type="evidence" value="ECO:0007669"/>
    <property type="project" value="TreeGrafter"/>
</dbReference>
<gene>
    <name evidence="3" type="ORF">K490DRAFT_10795</name>
</gene>
<evidence type="ECO:0000313" key="4">
    <source>
        <dbReference type="Proteomes" id="UP000799776"/>
    </source>
</evidence>
<feature type="chain" id="PRO_5040257605" evidence="1">
    <location>
        <begin position="17"/>
        <end position="283"/>
    </location>
</feature>
<dbReference type="PANTHER" id="PTHR34154:SF3">
    <property type="entry name" value="ALKALI-SENSITIVE LINKAGE PROTEIN 1"/>
    <property type="match status" value="1"/>
</dbReference>
<dbReference type="GO" id="GO:0016787">
    <property type="term" value="F:hydrolase activity"/>
    <property type="evidence" value="ECO:0007669"/>
    <property type="project" value="UniProtKB-KW"/>
</dbReference>
<protein>
    <submittedName>
        <fullName evidence="3">Glycoside hydrolase family 128 protein</fullName>
    </submittedName>
</protein>
<evidence type="ECO:0000256" key="1">
    <source>
        <dbReference type="SAM" id="SignalP"/>
    </source>
</evidence>
<accession>A0A9P4HXM3</accession>
<dbReference type="InterPro" id="IPR017853">
    <property type="entry name" value="GH"/>
</dbReference>
<dbReference type="InterPro" id="IPR053183">
    <property type="entry name" value="ASL1"/>
</dbReference>
<comment type="caution">
    <text evidence="3">The sequence shown here is derived from an EMBL/GenBank/DDBJ whole genome shotgun (WGS) entry which is preliminary data.</text>
</comment>
<dbReference type="FunFam" id="3.20.20.80:FF:000207">
    <property type="entry name" value="Glycoside hydrolase family 128 protein"/>
    <property type="match status" value="1"/>
</dbReference>
<name>A0A9P4HXM3_9PEZI</name>
<feature type="non-terminal residue" evidence="3">
    <location>
        <position position="1"/>
    </location>
</feature>
<feature type="signal peptide" evidence="1">
    <location>
        <begin position="1"/>
        <end position="16"/>
    </location>
</feature>
<evidence type="ECO:0000259" key="2">
    <source>
        <dbReference type="Pfam" id="PF11790"/>
    </source>
</evidence>
<dbReference type="Proteomes" id="UP000799776">
    <property type="component" value="Unassembled WGS sequence"/>
</dbReference>
<feature type="non-terminal residue" evidence="3">
    <location>
        <position position="283"/>
    </location>
</feature>
<dbReference type="Gene3D" id="3.20.20.80">
    <property type="entry name" value="Glycosidases"/>
    <property type="match status" value="1"/>
</dbReference>
<evidence type="ECO:0000313" key="3">
    <source>
        <dbReference type="EMBL" id="KAF2088638.1"/>
    </source>
</evidence>
<dbReference type="AlphaFoldDB" id="A0A9P4HXM3"/>
<dbReference type="PANTHER" id="PTHR34154">
    <property type="entry name" value="ALKALI-SENSITIVE LINKAGE PROTEIN 1"/>
    <property type="match status" value="1"/>
</dbReference>
<keyword evidence="4" id="KW-1185">Reference proteome</keyword>
<dbReference type="SUPFAM" id="SSF51445">
    <property type="entry name" value="(Trans)glycosidases"/>
    <property type="match status" value="1"/>
</dbReference>
<dbReference type="OrthoDB" id="43654at2759"/>
<feature type="domain" description="Asl1-like glycosyl hydrolase catalytic" evidence="2">
    <location>
        <begin position="23"/>
        <end position="268"/>
    </location>
</feature>
<proteinExistence type="predicted"/>
<keyword evidence="1" id="KW-0732">Signal</keyword>
<reference evidence="3" key="1">
    <citation type="journal article" date="2020" name="Stud. Mycol.">
        <title>101 Dothideomycetes genomes: a test case for predicting lifestyles and emergence of pathogens.</title>
        <authorList>
            <person name="Haridas S."/>
            <person name="Albert R."/>
            <person name="Binder M."/>
            <person name="Bloem J."/>
            <person name="Labutti K."/>
            <person name="Salamov A."/>
            <person name="Andreopoulos B."/>
            <person name="Baker S."/>
            <person name="Barry K."/>
            <person name="Bills G."/>
            <person name="Bluhm B."/>
            <person name="Cannon C."/>
            <person name="Castanera R."/>
            <person name="Culley D."/>
            <person name="Daum C."/>
            <person name="Ezra D."/>
            <person name="Gonzalez J."/>
            <person name="Henrissat B."/>
            <person name="Kuo A."/>
            <person name="Liang C."/>
            <person name="Lipzen A."/>
            <person name="Lutzoni F."/>
            <person name="Magnuson J."/>
            <person name="Mondo S."/>
            <person name="Nolan M."/>
            <person name="Ohm R."/>
            <person name="Pangilinan J."/>
            <person name="Park H.-J."/>
            <person name="Ramirez L."/>
            <person name="Alfaro M."/>
            <person name="Sun H."/>
            <person name="Tritt A."/>
            <person name="Yoshinaga Y."/>
            <person name="Zwiers L.-H."/>
            <person name="Turgeon B."/>
            <person name="Goodwin S."/>
            <person name="Spatafora J."/>
            <person name="Crous P."/>
            <person name="Grigoriev I."/>
        </authorList>
    </citation>
    <scope>NUCLEOTIDE SEQUENCE</scope>
    <source>
        <strain evidence="3">CBS 121410</strain>
    </source>
</reference>
<dbReference type="EMBL" id="ML978716">
    <property type="protein sequence ID" value="KAF2088638.1"/>
    <property type="molecule type" value="Genomic_DNA"/>
</dbReference>
<dbReference type="GO" id="GO:0071966">
    <property type="term" value="P:fungal-type cell wall polysaccharide metabolic process"/>
    <property type="evidence" value="ECO:0007669"/>
    <property type="project" value="TreeGrafter"/>
</dbReference>